<evidence type="ECO:0000313" key="3">
    <source>
        <dbReference type="Proteomes" id="UP000013569"/>
    </source>
</evidence>
<dbReference type="EMBL" id="AQPW01000015">
    <property type="protein sequence ID" value="EON32197.1"/>
    <property type="molecule type" value="Genomic_DNA"/>
</dbReference>
<keyword evidence="1" id="KW-0812">Transmembrane</keyword>
<dbReference type="PATRIC" id="fig|1316928.3.peg.2735"/>
<evidence type="ECO:0000256" key="1">
    <source>
        <dbReference type="SAM" id="Phobius"/>
    </source>
</evidence>
<reference evidence="2 3" key="1">
    <citation type="journal article" date="2013" name="Genome Announc.">
        <title>Draft Genome Sequence of a Benzothiophene-Desulfurizing Bacterium, Gordona terrae Strain C-6.</title>
        <authorList>
            <person name="Wang W."/>
            <person name="Ma T."/>
            <person name="Ren Y."/>
            <person name="Li G."/>
        </authorList>
    </citation>
    <scope>NUCLEOTIDE SEQUENCE [LARGE SCALE GENOMIC DNA]</scope>
    <source>
        <strain evidence="2 3">C-6</strain>
    </source>
</reference>
<comment type="caution">
    <text evidence="2">The sequence shown here is derived from an EMBL/GenBank/DDBJ whole genome shotgun (WGS) entry which is preliminary data.</text>
</comment>
<organism evidence="2 3">
    <name type="scientific">Gordonia terrae C-6</name>
    <dbReference type="NCBI Taxonomy" id="1316928"/>
    <lineage>
        <taxon>Bacteria</taxon>
        <taxon>Bacillati</taxon>
        <taxon>Actinomycetota</taxon>
        <taxon>Actinomycetes</taxon>
        <taxon>Mycobacteriales</taxon>
        <taxon>Gordoniaceae</taxon>
        <taxon>Gordonia</taxon>
    </lineage>
</organism>
<keyword evidence="1" id="KW-1133">Transmembrane helix</keyword>
<evidence type="ECO:0000313" key="2">
    <source>
        <dbReference type="EMBL" id="EON32197.1"/>
    </source>
</evidence>
<sequence length="147" mass="15536">MSAGSHDIYEFEVLEVFKGNVGTVTTVETPSQGPSCGISYAAGVEYLLFASEGGGAGHSWKSSLCHGPSTPSAVGVRSALERKYGPPHPPHSAGPASEISWWTRTTAVVPLPLMAIAGVVLTVVLWRTVVIARRRRTGHQAGNGRER</sequence>
<name>R7Y840_9ACTN</name>
<dbReference type="Proteomes" id="UP000013569">
    <property type="component" value="Unassembled WGS sequence"/>
</dbReference>
<feature type="transmembrane region" description="Helical" evidence="1">
    <location>
        <begin position="107"/>
        <end position="126"/>
    </location>
</feature>
<gene>
    <name evidence="2" type="ORF">GTC6_13576</name>
</gene>
<protein>
    <submittedName>
        <fullName evidence="2">Uncharacterized protein</fullName>
    </submittedName>
</protein>
<dbReference type="Gene3D" id="2.40.50.120">
    <property type="match status" value="1"/>
</dbReference>
<proteinExistence type="predicted"/>
<dbReference type="InterPro" id="IPR008993">
    <property type="entry name" value="TIMP-like_OB-fold"/>
</dbReference>
<keyword evidence="1" id="KW-0472">Membrane</keyword>
<dbReference type="SUPFAM" id="SSF50242">
    <property type="entry name" value="TIMP-like"/>
    <property type="match status" value="1"/>
</dbReference>
<dbReference type="AlphaFoldDB" id="R7Y840"/>
<accession>R7Y840</accession>